<keyword evidence="7 8" id="KW-0030">Aminoacyl-tRNA synthetase</keyword>
<protein>
    <recommendedName>
        <fullName evidence="8">Glutamine--tRNA ligase</fullName>
        <ecNumber evidence="8">6.1.1.18</ecNumber>
    </recommendedName>
    <alternativeName>
        <fullName evidence="8">Glutaminyl-tRNA synthetase</fullName>
        <shortName evidence="8">GlnRS</shortName>
    </alternativeName>
</protein>
<comment type="caution">
    <text evidence="13">The sequence shown here is derived from an EMBL/GenBank/DDBJ whole genome shotgun (WGS) entry which is preliminary data.</text>
</comment>
<dbReference type="InterPro" id="IPR050132">
    <property type="entry name" value="Gln/Glu-tRNA_Ligase"/>
</dbReference>
<dbReference type="Pfam" id="PF20974">
    <property type="entry name" value="tRNA-synt_1c_C2"/>
    <property type="match status" value="1"/>
</dbReference>
<comment type="catalytic activity">
    <reaction evidence="8">
        <text>tRNA(Gln) + L-glutamine + ATP = L-glutaminyl-tRNA(Gln) + AMP + diphosphate</text>
        <dbReference type="Rhea" id="RHEA:20121"/>
        <dbReference type="Rhea" id="RHEA-COMP:9662"/>
        <dbReference type="Rhea" id="RHEA-COMP:9681"/>
        <dbReference type="ChEBI" id="CHEBI:30616"/>
        <dbReference type="ChEBI" id="CHEBI:33019"/>
        <dbReference type="ChEBI" id="CHEBI:58359"/>
        <dbReference type="ChEBI" id="CHEBI:78442"/>
        <dbReference type="ChEBI" id="CHEBI:78521"/>
        <dbReference type="ChEBI" id="CHEBI:456215"/>
        <dbReference type="EC" id="6.1.1.18"/>
    </reaction>
</comment>
<proteinExistence type="inferred from homology"/>
<evidence type="ECO:0000256" key="7">
    <source>
        <dbReference type="ARBA" id="ARBA00023146"/>
    </source>
</evidence>
<reference evidence="13" key="2">
    <citation type="submission" date="2020-09" db="EMBL/GenBank/DDBJ databases">
        <authorList>
            <person name="Sun Q."/>
            <person name="Kim S."/>
        </authorList>
    </citation>
    <scope>NUCLEOTIDE SEQUENCE</scope>
    <source>
        <strain evidence="13">KCTC 12870</strain>
    </source>
</reference>
<dbReference type="GO" id="GO:0004819">
    <property type="term" value="F:glutamine-tRNA ligase activity"/>
    <property type="evidence" value="ECO:0007669"/>
    <property type="project" value="UniProtKB-UniRule"/>
</dbReference>
<dbReference type="InterPro" id="IPR020058">
    <property type="entry name" value="Glu/Gln-tRNA-synth_Ib_cat-dom"/>
</dbReference>
<keyword evidence="14" id="KW-1185">Reference proteome</keyword>
<keyword evidence="4 8" id="KW-0547">Nucleotide-binding</keyword>
<dbReference type="InterPro" id="IPR022861">
    <property type="entry name" value="Gln_tRNA_ligase_bac"/>
</dbReference>
<evidence type="ECO:0000259" key="11">
    <source>
        <dbReference type="Pfam" id="PF03950"/>
    </source>
</evidence>
<feature type="binding site" evidence="8">
    <location>
        <position position="68"/>
    </location>
    <ligand>
        <name>L-glutamine</name>
        <dbReference type="ChEBI" id="CHEBI:58359"/>
    </ligand>
</feature>
<evidence type="ECO:0000256" key="8">
    <source>
        <dbReference type="HAMAP-Rule" id="MF_00126"/>
    </source>
</evidence>
<dbReference type="EMBL" id="BMXG01000001">
    <property type="protein sequence ID" value="GHB89868.1"/>
    <property type="molecule type" value="Genomic_DNA"/>
</dbReference>
<gene>
    <name evidence="8 13" type="primary">glnS</name>
    <name evidence="13" type="ORF">GCM10007047_00480</name>
</gene>
<comment type="subcellular location">
    <subcellularLocation>
        <location evidence="8">Cytoplasm</location>
    </subcellularLocation>
</comment>
<dbReference type="HAMAP" id="MF_00126">
    <property type="entry name" value="Gln_tRNA_synth"/>
    <property type="match status" value="1"/>
</dbReference>
<evidence type="ECO:0000259" key="12">
    <source>
        <dbReference type="Pfam" id="PF20974"/>
    </source>
</evidence>
<evidence type="ECO:0000256" key="3">
    <source>
        <dbReference type="ARBA" id="ARBA00022598"/>
    </source>
</evidence>
<feature type="domain" description="Glutamyl/glutaminyl-tRNA synthetase class Ib catalytic" evidence="10">
    <location>
        <begin position="29"/>
        <end position="320"/>
    </location>
</feature>
<dbReference type="GO" id="GO:0005524">
    <property type="term" value="F:ATP binding"/>
    <property type="evidence" value="ECO:0007669"/>
    <property type="project" value="UniProtKB-UniRule"/>
</dbReference>
<feature type="binding site" evidence="8">
    <location>
        <begin position="36"/>
        <end position="38"/>
    </location>
    <ligand>
        <name>ATP</name>
        <dbReference type="ChEBI" id="CHEBI:30616"/>
    </ligand>
</feature>
<comment type="similarity">
    <text evidence="1 8 9">Belongs to the class-I aminoacyl-tRNA synthetase family.</text>
</comment>
<dbReference type="AlphaFoldDB" id="A0A8J3DEK8"/>
<dbReference type="SUPFAM" id="SSF52374">
    <property type="entry name" value="Nucleotidylyl transferase"/>
    <property type="match status" value="1"/>
</dbReference>
<dbReference type="FunFam" id="3.40.50.620:FF:000037">
    <property type="entry name" value="Glutamine--tRNA ligase cytoplasmic"/>
    <property type="match status" value="1"/>
</dbReference>
<evidence type="ECO:0000256" key="9">
    <source>
        <dbReference type="RuleBase" id="RU363037"/>
    </source>
</evidence>
<evidence type="ECO:0000313" key="14">
    <source>
        <dbReference type="Proteomes" id="UP000642829"/>
    </source>
</evidence>
<evidence type="ECO:0000256" key="5">
    <source>
        <dbReference type="ARBA" id="ARBA00022840"/>
    </source>
</evidence>
<feature type="binding site" evidence="8">
    <location>
        <position position="231"/>
    </location>
    <ligand>
        <name>ATP</name>
        <dbReference type="ChEBI" id="CHEBI:30616"/>
    </ligand>
</feature>
<dbReference type="InterPro" id="IPR014729">
    <property type="entry name" value="Rossmann-like_a/b/a_fold"/>
</dbReference>
<dbReference type="FunFam" id="2.40.240.10:FF:000001">
    <property type="entry name" value="Glutamine--tRNA ligase"/>
    <property type="match status" value="1"/>
</dbReference>
<sequence>MSETDVHPSHFIRDIVLADQESGLHSGRVQTRFPPEPNGYLHIGHSKSICLNFGLAEEFGGQCNLRFDDTNPEKEETEYVEAIKADVRWLGFQWAKECYASDYFQQLYDWAEKLISDGKAFVCDLNAEETRAYRGTLTEPGRPSPFRERSVKENLDLFRHMRAGEFPDGTRTLRAKIDMASPNLNLRDPVLYRIKRAHHHRTGDAWPIYPSYDFTHGQSDSLEKVTHSICTLEFETHRPLYEWFIAQLDIFPSHQYEFARLNLNYTVMSKRKLLQLVKQGVVSSWDDPRMPTISGARRRGTPPLAFRRFCETIGVTKFNGMTDIALFEHTIRNTLNPIAPRRMAVLDPLKVTLTNYPEGKVEHITAINNPEDAAAGERQIPFGHTLYIDREDFLEDAPKKFFRLKPGGEVRLRNAYVMKCDEVVKDAAGNVIELKCTVDFATLGANPEGRKVKGVIHWVSAAHAVQAEVRLYDRLFTVEKPDGDKEHDFMEFINPDSLRTVTACLEPELALDAQKVRDQISANAQLPLREEGSGVDSAMRPMYSSDLRVQFERVGYFCLDEDSTAEKLVFNRTVALKDSWAKHK</sequence>
<dbReference type="PANTHER" id="PTHR43097">
    <property type="entry name" value="GLUTAMINE-TRNA LIGASE"/>
    <property type="match status" value="1"/>
</dbReference>
<evidence type="ECO:0000256" key="6">
    <source>
        <dbReference type="ARBA" id="ARBA00022917"/>
    </source>
</evidence>
<feature type="short sequence motif" description="'HIGH' region" evidence="8">
    <location>
        <begin position="35"/>
        <end position="45"/>
    </location>
</feature>
<dbReference type="CDD" id="cd00807">
    <property type="entry name" value="GlnRS_core"/>
    <property type="match status" value="1"/>
</dbReference>
<feature type="domain" description="Glutamyl/glutaminyl-tRNA synthetase class Ib anti-codon binding" evidence="11">
    <location>
        <begin position="339"/>
        <end position="439"/>
    </location>
</feature>
<evidence type="ECO:0000259" key="10">
    <source>
        <dbReference type="Pfam" id="PF00749"/>
    </source>
</evidence>
<comment type="caution">
    <text evidence="8">Lacks conserved residue(s) required for the propagation of feature annotation.</text>
</comment>
<dbReference type="EC" id="6.1.1.18" evidence="8"/>
<feature type="binding site" evidence="8">
    <location>
        <position position="212"/>
    </location>
    <ligand>
        <name>L-glutamine</name>
        <dbReference type="ChEBI" id="CHEBI:58359"/>
    </ligand>
</feature>
<name>A0A8J3DEK8_9BACT</name>
<dbReference type="NCBIfam" id="NF011291">
    <property type="entry name" value="PRK14703.1"/>
    <property type="match status" value="1"/>
</dbReference>
<dbReference type="GO" id="GO:0006425">
    <property type="term" value="P:glutaminyl-tRNA aminoacylation"/>
    <property type="evidence" value="ECO:0007669"/>
    <property type="project" value="UniProtKB-UniRule"/>
</dbReference>
<dbReference type="RefSeq" id="WP_189510541.1">
    <property type="nucleotide sequence ID" value="NZ_BMXG01000001.1"/>
</dbReference>
<dbReference type="PRINTS" id="PR00987">
    <property type="entry name" value="TRNASYNTHGLU"/>
</dbReference>
<dbReference type="Proteomes" id="UP000642829">
    <property type="component" value="Unassembled WGS sequence"/>
</dbReference>
<dbReference type="GO" id="GO:0005829">
    <property type="term" value="C:cytosol"/>
    <property type="evidence" value="ECO:0007669"/>
    <property type="project" value="TreeGrafter"/>
</dbReference>
<evidence type="ECO:0000256" key="2">
    <source>
        <dbReference type="ARBA" id="ARBA00022490"/>
    </source>
</evidence>
<dbReference type="Pfam" id="PF03950">
    <property type="entry name" value="tRNA-synt_1c_C"/>
    <property type="match status" value="1"/>
</dbReference>
<dbReference type="PANTHER" id="PTHR43097:SF5">
    <property type="entry name" value="GLUTAMATE--TRNA LIGASE"/>
    <property type="match status" value="1"/>
</dbReference>
<dbReference type="InterPro" id="IPR004514">
    <property type="entry name" value="Gln-tRNA-synth"/>
</dbReference>
<evidence type="ECO:0000313" key="13">
    <source>
        <dbReference type="EMBL" id="GHB89868.1"/>
    </source>
</evidence>
<feature type="binding site" evidence="8">
    <location>
        <begin position="268"/>
        <end position="270"/>
    </location>
    <ligand>
        <name>ATP</name>
        <dbReference type="ChEBI" id="CHEBI:30616"/>
    </ligand>
</feature>
<keyword evidence="2 8" id="KW-0963">Cytoplasm</keyword>
<dbReference type="InterPro" id="IPR020059">
    <property type="entry name" value="Glu/Gln-tRNA-synth_Ib_codon-bd"/>
</dbReference>
<dbReference type="InterPro" id="IPR020056">
    <property type="entry name" value="Rbsml_bL25/Gln-tRNA_synth_N"/>
</dbReference>
<dbReference type="InterPro" id="IPR049437">
    <property type="entry name" value="tRNA-synt_1c_C2"/>
</dbReference>
<keyword evidence="5 8" id="KW-0067">ATP-binding</keyword>
<feature type="binding site" evidence="8">
    <location>
        <begin position="260"/>
        <end position="261"/>
    </location>
    <ligand>
        <name>ATP</name>
        <dbReference type="ChEBI" id="CHEBI:30616"/>
    </ligand>
</feature>
<keyword evidence="3 8" id="KW-0436">Ligase</keyword>
<comment type="subunit">
    <text evidence="8">Monomer.</text>
</comment>
<dbReference type="Gene3D" id="2.40.240.10">
    <property type="entry name" value="Ribosomal Protein L25, Chain P"/>
    <property type="match status" value="2"/>
</dbReference>
<dbReference type="Gene3D" id="3.40.50.620">
    <property type="entry name" value="HUPs"/>
    <property type="match status" value="1"/>
</dbReference>
<evidence type="ECO:0000256" key="1">
    <source>
        <dbReference type="ARBA" id="ARBA00005594"/>
    </source>
</evidence>
<dbReference type="Pfam" id="PF00749">
    <property type="entry name" value="tRNA-synt_1c"/>
    <property type="match status" value="1"/>
</dbReference>
<dbReference type="InterPro" id="IPR000924">
    <property type="entry name" value="Glu/Gln-tRNA-synth"/>
</dbReference>
<feature type="domain" description="tRNA synthetases class I (E and Q) anti-codon binding" evidence="12">
    <location>
        <begin position="455"/>
        <end position="510"/>
    </location>
</feature>
<dbReference type="SUPFAM" id="SSF50715">
    <property type="entry name" value="Ribosomal protein L25-like"/>
    <property type="match status" value="1"/>
</dbReference>
<dbReference type="InterPro" id="IPR011035">
    <property type="entry name" value="Ribosomal_bL25/Gln-tRNA_synth"/>
</dbReference>
<organism evidence="13 14">
    <name type="scientific">Cerasicoccus arenae</name>
    <dbReference type="NCBI Taxonomy" id="424488"/>
    <lineage>
        <taxon>Bacteria</taxon>
        <taxon>Pseudomonadati</taxon>
        <taxon>Verrucomicrobiota</taxon>
        <taxon>Opitutia</taxon>
        <taxon>Puniceicoccales</taxon>
        <taxon>Cerasicoccaceae</taxon>
        <taxon>Cerasicoccus</taxon>
    </lineage>
</organism>
<accession>A0A8J3DEK8</accession>
<dbReference type="NCBIfam" id="TIGR00440">
    <property type="entry name" value="glnS"/>
    <property type="match status" value="1"/>
</dbReference>
<feature type="binding site" evidence="8">
    <location>
        <begin position="42"/>
        <end position="48"/>
    </location>
    <ligand>
        <name>ATP</name>
        <dbReference type="ChEBI" id="CHEBI:30616"/>
    </ligand>
</feature>
<evidence type="ECO:0000256" key="4">
    <source>
        <dbReference type="ARBA" id="ARBA00022741"/>
    </source>
</evidence>
<keyword evidence="6 8" id="KW-0648">Protein biosynthesis</keyword>
<feature type="short sequence motif" description="'KMSKS' region" evidence="8">
    <location>
        <begin position="267"/>
        <end position="271"/>
    </location>
</feature>
<dbReference type="GO" id="GO:0006424">
    <property type="term" value="P:glutamyl-tRNA aminoacylation"/>
    <property type="evidence" value="ECO:0007669"/>
    <property type="project" value="UniProtKB-UniRule"/>
</dbReference>
<reference evidence="13" key="1">
    <citation type="journal article" date="2014" name="Int. J. Syst. Evol. Microbiol.">
        <title>Complete genome sequence of Corynebacterium casei LMG S-19264T (=DSM 44701T), isolated from a smear-ripened cheese.</title>
        <authorList>
            <consortium name="US DOE Joint Genome Institute (JGI-PGF)"/>
            <person name="Walter F."/>
            <person name="Albersmeier A."/>
            <person name="Kalinowski J."/>
            <person name="Ruckert C."/>
        </authorList>
    </citation>
    <scope>NUCLEOTIDE SEQUENCE</scope>
    <source>
        <strain evidence="13">KCTC 12870</strain>
    </source>
</reference>